<sequence>MSLAKEYKINGIHLDFKQTDNNKQITHKKELLAKIRKKQQKNKKTKTGQHLTEDGSKIKKLKRQVEKVQAEKSALLLKNQKQERTIKKLEQQQHQFNKKLAAIKTKKEEKIKQIISRIDVQTAQVEKVKKEQAWLVEQGLRPGDDIQEFIKNLTQQNELLAILIQIVITNNEHLLLTKRAATKGERELEKQVRKLQRENKQHGQTNNALNKKLGLLRKKRSELLKKLQHQQQRQIMSPELMINQLIEHCNIDNLDSYRQLNKLNQKYQKVMNDFLSLNQKRQYSYGYLELKQGEYILHDINQNKSYQVFVPATIVDNPKFSLSKVVRCHLDELSCWWVDRFYETLALSTNHRHLTTHKKKSKRGIQEQKPTIYLSNKRELTWLKDKKLVVVGNKYSASFINEIKKYCKVQIFDAYEDGIEQIFKAMHAADFVFLLIGCSPCNHNVH</sequence>
<gene>
    <name evidence="3" type="ORF">QEJ78_02790</name>
    <name evidence="2" type="ORF">SAMN02983011_00828</name>
</gene>
<protein>
    <submittedName>
        <fullName evidence="3">Uncharacterized protein</fullName>
    </submittedName>
</protein>
<keyword evidence="1" id="KW-0175">Coiled coil</keyword>
<evidence type="ECO:0000313" key="2">
    <source>
        <dbReference type="EMBL" id="SDA48331.1"/>
    </source>
</evidence>
<evidence type="ECO:0000313" key="5">
    <source>
        <dbReference type="Proteomes" id="UP001242513"/>
    </source>
</evidence>
<dbReference type="AlphaFoldDB" id="A0AAX3UFG6"/>
<keyword evidence="4" id="KW-1185">Reference proteome</keyword>
<accession>A0AAX3UFG6</accession>
<evidence type="ECO:0000313" key="3">
    <source>
        <dbReference type="EMBL" id="WGO86411.1"/>
    </source>
</evidence>
<dbReference type="EMBL" id="CP123735">
    <property type="protein sequence ID" value="WGO86411.1"/>
    <property type="molecule type" value="Genomic_DNA"/>
</dbReference>
<dbReference type="Proteomes" id="UP001242513">
    <property type="component" value="Chromosome"/>
</dbReference>
<feature type="coiled-coil region" evidence="1">
    <location>
        <begin position="51"/>
        <end position="131"/>
    </location>
</feature>
<dbReference type="RefSeq" id="WP_013854057.1">
    <property type="nucleotide sequence ID" value="NZ_CP123735.1"/>
</dbReference>
<reference evidence="2 4" key="1">
    <citation type="submission" date="2016-10" db="EMBL/GenBank/DDBJ databases">
        <authorList>
            <person name="Varghese N."/>
            <person name="Submissions S."/>
        </authorList>
    </citation>
    <scope>NUCLEOTIDE SEQUENCE [LARGE SCALE GENOMIC DNA]</scope>
    <source>
        <strain evidence="2 4">ATCC 43761</strain>
    </source>
</reference>
<feature type="coiled-coil region" evidence="1">
    <location>
        <begin position="178"/>
        <end position="226"/>
    </location>
</feature>
<reference evidence="3" key="2">
    <citation type="journal article" date="2022" name="Food Funct.">
        <title>Lactobacillus kefiranofaciens ZW18 from Kefir enhances the anti-tumor effect of anti-programmed cell death 1 (PD-1) immunotherapy by modulating the gut microbiota.</title>
        <authorList>
            <person name="Zhao J."/>
            <person name="Wang Y."/>
            <person name="Wang J."/>
            <person name="Lv M."/>
            <person name="Zhou C."/>
            <person name="Jia L."/>
            <person name="Geng W."/>
        </authorList>
    </citation>
    <scope>NUCLEOTIDE SEQUENCE</scope>
    <source>
        <strain evidence="3">ZW18</strain>
    </source>
</reference>
<proteinExistence type="predicted"/>
<evidence type="ECO:0000313" key="4">
    <source>
        <dbReference type="Proteomes" id="UP000181860"/>
    </source>
</evidence>
<dbReference type="EMBL" id="FMXC01000006">
    <property type="protein sequence ID" value="SDA48331.1"/>
    <property type="molecule type" value="Genomic_DNA"/>
</dbReference>
<reference evidence="3" key="3">
    <citation type="submission" date="2023-04" db="EMBL/GenBank/DDBJ databases">
        <authorList>
            <person name="Wang Y."/>
        </authorList>
    </citation>
    <scope>NUCLEOTIDE SEQUENCE</scope>
    <source>
        <strain evidence="3">ZW18</strain>
    </source>
</reference>
<name>A0AAX3UFG6_9LACO</name>
<dbReference type="Proteomes" id="UP000181860">
    <property type="component" value="Unassembled WGS sequence"/>
</dbReference>
<evidence type="ECO:0000256" key="1">
    <source>
        <dbReference type="SAM" id="Coils"/>
    </source>
</evidence>
<organism evidence="3 5">
    <name type="scientific">Lactobacillus kefiranofaciens</name>
    <dbReference type="NCBI Taxonomy" id="267818"/>
    <lineage>
        <taxon>Bacteria</taxon>
        <taxon>Bacillati</taxon>
        <taxon>Bacillota</taxon>
        <taxon>Bacilli</taxon>
        <taxon>Lactobacillales</taxon>
        <taxon>Lactobacillaceae</taxon>
        <taxon>Lactobacillus</taxon>
    </lineage>
</organism>